<dbReference type="Proteomes" id="UP000094385">
    <property type="component" value="Unassembled WGS sequence"/>
</dbReference>
<reference evidence="1 2" key="1">
    <citation type="journal article" date="2016" name="Proc. Natl. Acad. Sci. U.S.A.">
        <title>Comparative genomics of biotechnologically important yeasts.</title>
        <authorList>
            <person name="Riley R."/>
            <person name="Haridas S."/>
            <person name="Wolfe K.H."/>
            <person name="Lopes M.R."/>
            <person name="Hittinger C.T."/>
            <person name="Goeker M."/>
            <person name="Salamov A.A."/>
            <person name="Wisecaver J.H."/>
            <person name="Long T.M."/>
            <person name="Calvey C.H."/>
            <person name="Aerts A.L."/>
            <person name="Barry K.W."/>
            <person name="Choi C."/>
            <person name="Clum A."/>
            <person name="Coughlan A.Y."/>
            <person name="Deshpande S."/>
            <person name="Douglass A.P."/>
            <person name="Hanson S.J."/>
            <person name="Klenk H.-P."/>
            <person name="LaButti K.M."/>
            <person name="Lapidus A."/>
            <person name="Lindquist E.A."/>
            <person name="Lipzen A.M."/>
            <person name="Meier-Kolthoff J.P."/>
            <person name="Ohm R.A."/>
            <person name="Otillar R.P."/>
            <person name="Pangilinan J.L."/>
            <person name="Peng Y."/>
            <person name="Rokas A."/>
            <person name="Rosa C.A."/>
            <person name="Scheuner C."/>
            <person name="Sibirny A.A."/>
            <person name="Slot J.C."/>
            <person name="Stielow J.B."/>
            <person name="Sun H."/>
            <person name="Kurtzman C.P."/>
            <person name="Blackwell M."/>
            <person name="Grigoriev I.V."/>
            <person name="Jeffries T.W."/>
        </authorList>
    </citation>
    <scope>NUCLEOTIDE SEQUENCE [LARGE SCALE GENOMIC DNA]</scope>
    <source>
        <strain evidence="1 2">NRRL Y-11557</strain>
    </source>
</reference>
<evidence type="ECO:0000313" key="1">
    <source>
        <dbReference type="EMBL" id="ODQ69909.1"/>
    </source>
</evidence>
<gene>
    <name evidence="1" type="ORF">LIPSTDRAFT_30419</name>
</gene>
<dbReference type="EMBL" id="KV454302">
    <property type="protein sequence ID" value="ODQ69909.1"/>
    <property type="molecule type" value="Genomic_DNA"/>
</dbReference>
<organism evidence="1 2">
    <name type="scientific">Lipomyces starkeyi NRRL Y-11557</name>
    <dbReference type="NCBI Taxonomy" id="675824"/>
    <lineage>
        <taxon>Eukaryota</taxon>
        <taxon>Fungi</taxon>
        <taxon>Dikarya</taxon>
        <taxon>Ascomycota</taxon>
        <taxon>Saccharomycotina</taxon>
        <taxon>Lipomycetes</taxon>
        <taxon>Lipomycetales</taxon>
        <taxon>Lipomycetaceae</taxon>
        <taxon>Lipomyces</taxon>
    </lineage>
</organism>
<accession>A0A1E3PWU9</accession>
<dbReference type="AlphaFoldDB" id="A0A1E3PWU9"/>
<keyword evidence="2" id="KW-1185">Reference proteome</keyword>
<protein>
    <submittedName>
        <fullName evidence="1">Uncharacterized protein</fullName>
    </submittedName>
</protein>
<proteinExistence type="predicted"/>
<evidence type="ECO:0000313" key="2">
    <source>
        <dbReference type="Proteomes" id="UP000094385"/>
    </source>
</evidence>
<name>A0A1E3PWU9_LIPST</name>
<sequence>MATNGLELFVMLFETHRETDAGIVKSEPVYLVMDGADVSEEIPRDLSAIKVDDFVPYNWLSDDVVRRLAVNFLQPQRFMEVLSNAIVIVRTALSRVEDTFEVQEY</sequence>